<feature type="transmembrane region" description="Helical" evidence="7">
    <location>
        <begin position="74"/>
        <end position="100"/>
    </location>
</feature>
<gene>
    <name evidence="10" type="primary">hyfB_2</name>
    <name evidence="10" type="ORF">NMY3_03650</name>
</gene>
<feature type="transmembrane region" description="Helical" evidence="7">
    <location>
        <begin position="264"/>
        <end position="284"/>
    </location>
</feature>
<organism evidence="10 11">
    <name type="scientific">Candidatus Nitrosocosmicus oleophilus</name>
    <dbReference type="NCBI Taxonomy" id="1353260"/>
    <lineage>
        <taxon>Archaea</taxon>
        <taxon>Nitrososphaerota</taxon>
        <taxon>Nitrososphaeria</taxon>
        <taxon>Nitrososphaerales</taxon>
        <taxon>Nitrososphaeraceae</taxon>
        <taxon>Candidatus Nitrosocosmicus</taxon>
    </lineage>
</organism>
<dbReference type="EMBL" id="CP012850">
    <property type="protein sequence ID" value="ALI37832.1"/>
    <property type="molecule type" value="Genomic_DNA"/>
</dbReference>
<dbReference type="PANTHER" id="PTHR42682:SF5">
    <property type="entry name" value="HYDROGENASE-4 COMPONENT F"/>
    <property type="match status" value="1"/>
</dbReference>
<accession>A0A654MEC5</accession>
<dbReference type="InterPro" id="IPR052175">
    <property type="entry name" value="ComplexI-like_HydComp"/>
</dbReference>
<keyword evidence="11" id="KW-1185">Reference proteome</keyword>
<keyword evidence="2" id="KW-1003">Cell membrane</keyword>
<feature type="transmembrane region" description="Helical" evidence="7">
    <location>
        <begin position="296"/>
        <end position="315"/>
    </location>
</feature>
<keyword evidence="5 10" id="KW-0560">Oxidoreductase</keyword>
<evidence type="ECO:0000256" key="5">
    <source>
        <dbReference type="ARBA" id="ARBA00023002"/>
    </source>
</evidence>
<dbReference type="AlphaFoldDB" id="A0A654MEC5"/>
<feature type="transmembrane region" description="Helical" evidence="7">
    <location>
        <begin position="120"/>
        <end position="137"/>
    </location>
</feature>
<proteinExistence type="predicted"/>
<feature type="domain" description="NADH-Ubiquinone oxidoreductase (complex I) chain 5 N-terminal" evidence="9">
    <location>
        <begin position="75"/>
        <end position="105"/>
    </location>
</feature>
<feature type="domain" description="NADH:quinone oxidoreductase/Mrp antiporter transmembrane" evidence="8">
    <location>
        <begin position="142"/>
        <end position="434"/>
    </location>
</feature>
<keyword evidence="4 7" id="KW-1133">Transmembrane helix</keyword>
<dbReference type="KEGG" id="taa:NMY3_03650"/>
<feature type="transmembrane region" description="Helical" evidence="7">
    <location>
        <begin position="225"/>
        <end position="244"/>
    </location>
</feature>
<evidence type="ECO:0000256" key="6">
    <source>
        <dbReference type="ARBA" id="ARBA00023136"/>
    </source>
</evidence>
<protein>
    <submittedName>
        <fullName evidence="10">Hydrogenase-4 component B</fullName>
        <ecNumber evidence="10">1.-.-.-</ecNumber>
    </submittedName>
</protein>
<keyword evidence="3 7" id="KW-0812">Transmembrane</keyword>
<evidence type="ECO:0000256" key="2">
    <source>
        <dbReference type="ARBA" id="ARBA00022475"/>
    </source>
</evidence>
<feature type="transmembrane region" description="Helical" evidence="7">
    <location>
        <begin position="39"/>
        <end position="62"/>
    </location>
</feature>
<dbReference type="GO" id="GO:0016491">
    <property type="term" value="F:oxidoreductase activity"/>
    <property type="evidence" value="ECO:0007669"/>
    <property type="project" value="UniProtKB-KW"/>
</dbReference>
<evidence type="ECO:0000313" key="10">
    <source>
        <dbReference type="EMBL" id="ALI37832.1"/>
    </source>
</evidence>
<evidence type="ECO:0000256" key="1">
    <source>
        <dbReference type="ARBA" id="ARBA00004651"/>
    </source>
</evidence>
<evidence type="ECO:0000256" key="3">
    <source>
        <dbReference type="ARBA" id="ARBA00022692"/>
    </source>
</evidence>
<reference evidence="11" key="1">
    <citation type="submission" date="2015-10" db="EMBL/GenBank/DDBJ databases">
        <title>Niche specialization of a soil ammonia-oxidizing archaeon, Candidatus Nitrosocosmicus oleophilus.</title>
        <authorList>
            <person name="Jung M.-Y."/>
            <person name="Rhee S.-K."/>
        </authorList>
    </citation>
    <scope>NUCLEOTIDE SEQUENCE [LARGE SCALE GENOMIC DNA]</scope>
    <source>
        <strain evidence="11">MY3</strain>
    </source>
</reference>
<sequence length="506" mass="56245">MGMVNSLIKMTPETSLIMSIILTPILGGILVTIFKKKRLIEIISVLSTSIIFFLTFFLFLYIVDFKKITLFNEFFYIDSLSMIVLLLISFVSLVSSIYSVNYMGKQYQDGLVDDKHLIRYYQGFNIFIFTMLLVPILNNTGLIWVAVEATTLISVLLIMIYVKEDAIRSAWKYLIIATVGLSFALIGTVFFYYANIHDPFVSVQPEEDKVNWTNMLENSKTLDPMIVKIAFIFIIIGYGTKAGIAPMHTWLPDAHSESPTPISAMLSGVLLNCALYGILRFYLISSGAIGAEFSDNLLIIFGLLSVGIATFSILFQKDMKRMLAYSSVEHIGIVTLAFGFGGLVGIYGALLHMINHAIVKPLMFFASGKINQKYKTKAMFKIKGIVTIMPITGIMFLIGGLAIVGLPPFNIFLSKFMILSSGFSSNNMVASTVLIILLAIIFIGFIKNLVTMSFGKPKTQINSGELDNLSIVSMGMLVFFVIMLGIYIPEPLNILINDAVHIFNQV</sequence>
<evidence type="ECO:0000256" key="4">
    <source>
        <dbReference type="ARBA" id="ARBA00022989"/>
    </source>
</evidence>
<feature type="transmembrane region" description="Helical" evidence="7">
    <location>
        <begin position="385"/>
        <end position="409"/>
    </location>
</feature>
<dbReference type="EC" id="1.-.-.-" evidence="10"/>
<dbReference type="Proteomes" id="UP000058925">
    <property type="component" value="Chromosome"/>
</dbReference>
<feature type="transmembrane region" description="Helical" evidence="7">
    <location>
        <begin position="429"/>
        <end position="450"/>
    </location>
</feature>
<feature type="transmembrane region" description="Helical" evidence="7">
    <location>
        <begin position="15"/>
        <end position="34"/>
    </location>
</feature>
<feature type="transmembrane region" description="Helical" evidence="7">
    <location>
        <begin position="471"/>
        <end position="488"/>
    </location>
</feature>
<dbReference type="InterPro" id="IPR001750">
    <property type="entry name" value="ND/Mrp_TM"/>
</dbReference>
<evidence type="ECO:0000313" key="11">
    <source>
        <dbReference type="Proteomes" id="UP000058925"/>
    </source>
</evidence>
<dbReference type="GO" id="GO:0005886">
    <property type="term" value="C:plasma membrane"/>
    <property type="evidence" value="ECO:0007669"/>
    <property type="project" value="UniProtKB-SubCell"/>
</dbReference>
<dbReference type="PANTHER" id="PTHR42682">
    <property type="entry name" value="HYDROGENASE-4 COMPONENT F"/>
    <property type="match status" value="1"/>
</dbReference>
<name>A0A654MEC5_9ARCH</name>
<evidence type="ECO:0000259" key="8">
    <source>
        <dbReference type="Pfam" id="PF00361"/>
    </source>
</evidence>
<dbReference type="Pfam" id="PF00662">
    <property type="entry name" value="Proton_antipo_N"/>
    <property type="match status" value="1"/>
</dbReference>
<dbReference type="PRINTS" id="PR01434">
    <property type="entry name" value="NADHDHGNASE5"/>
</dbReference>
<dbReference type="InterPro" id="IPR001516">
    <property type="entry name" value="Proton_antipo_N"/>
</dbReference>
<dbReference type="Pfam" id="PF00361">
    <property type="entry name" value="Proton_antipo_M"/>
    <property type="match status" value="1"/>
</dbReference>
<keyword evidence="6 7" id="KW-0472">Membrane</keyword>
<feature type="transmembrane region" description="Helical" evidence="7">
    <location>
        <begin position="174"/>
        <end position="194"/>
    </location>
</feature>
<evidence type="ECO:0000256" key="7">
    <source>
        <dbReference type="SAM" id="Phobius"/>
    </source>
</evidence>
<evidence type="ECO:0000259" key="9">
    <source>
        <dbReference type="Pfam" id="PF00662"/>
    </source>
</evidence>
<comment type="subcellular location">
    <subcellularLocation>
        <location evidence="1">Cell membrane</location>
        <topology evidence="1">Multi-pass membrane protein</topology>
    </subcellularLocation>
</comment>